<sequence length="99" mass="11035">MCHVRLGLREVEEPDEVSALSGVAEDFHASRLGRHVAVKDSREGWRGLRFEAETSPFRRAAFHRHGAVIQSCGELRRPDLKDYVQGRAACGCPIQHGAQ</sequence>
<evidence type="ECO:0000313" key="2">
    <source>
        <dbReference type="Proteomes" id="UP001428774"/>
    </source>
</evidence>
<organism evidence="1 2">
    <name type="scientific">Ponticoccus litoralis</name>
    <dbReference type="NCBI Taxonomy" id="422297"/>
    <lineage>
        <taxon>Bacteria</taxon>
        <taxon>Pseudomonadati</taxon>
        <taxon>Pseudomonadota</taxon>
        <taxon>Alphaproteobacteria</taxon>
        <taxon>Rhodobacterales</taxon>
        <taxon>Roseobacteraceae</taxon>
        <taxon>Ponticoccus</taxon>
    </lineage>
</organism>
<accession>A0AAW9SA98</accession>
<proteinExistence type="predicted"/>
<dbReference type="AlphaFoldDB" id="A0AAW9SA98"/>
<keyword evidence="2" id="KW-1185">Reference proteome</keyword>
<dbReference type="RefSeq" id="WP_347168083.1">
    <property type="nucleotide sequence ID" value="NZ_JBDNCH010000002.1"/>
</dbReference>
<gene>
    <name evidence="1" type="ORF">ABFB10_13080</name>
</gene>
<name>A0AAW9SA98_9RHOB</name>
<dbReference type="EMBL" id="JBDNCH010000002">
    <property type="protein sequence ID" value="MEN9061811.1"/>
    <property type="molecule type" value="Genomic_DNA"/>
</dbReference>
<comment type="caution">
    <text evidence="1">The sequence shown here is derived from an EMBL/GenBank/DDBJ whole genome shotgun (WGS) entry which is preliminary data.</text>
</comment>
<evidence type="ECO:0000313" key="1">
    <source>
        <dbReference type="EMBL" id="MEN9061811.1"/>
    </source>
</evidence>
<reference evidence="1 2" key="1">
    <citation type="submission" date="2024-05" db="EMBL/GenBank/DDBJ databases">
        <title>Genome sequence of Ponticoccus litoralis KCCM 90028.</title>
        <authorList>
            <person name="Kim J.M."/>
            <person name="Lee J.K."/>
            <person name="Choi B.J."/>
            <person name="Bayburt H."/>
            <person name="Baek J.H."/>
            <person name="Jeon C.O."/>
        </authorList>
    </citation>
    <scope>NUCLEOTIDE SEQUENCE [LARGE SCALE GENOMIC DNA]</scope>
    <source>
        <strain evidence="1 2">KCCM 90028</strain>
    </source>
</reference>
<dbReference type="Proteomes" id="UP001428774">
    <property type="component" value="Unassembled WGS sequence"/>
</dbReference>
<protein>
    <submittedName>
        <fullName evidence="1">Uncharacterized protein</fullName>
    </submittedName>
</protein>